<dbReference type="InParanoid" id="A0A287D615"/>
<dbReference type="GO" id="GO:0045815">
    <property type="term" value="P:transcription initiation-coupled chromatin remodeling"/>
    <property type="evidence" value="ECO:0007669"/>
    <property type="project" value="Ensembl"/>
</dbReference>
<name>A0A287D615_ICTTR</name>
<dbReference type="OrthoDB" id="6755972at2759"/>
<proteinExistence type="inferred from homology"/>
<reference evidence="3" key="3">
    <citation type="submission" date="2025-09" db="UniProtKB">
        <authorList>
            <consortium name="Ensembl"/>
        </authorList>
    </citation>
    <scope>IDENTIFICATION</scope>
</reference>
<dbReference type="PANTHER" id="PTHR46449:SF3">
    <property type="entry name" value="PROTEIN FAM47E"/>
    <property type="match status" value="1"/>
</dbReference>
<gene>
    <name evidence="3" type="primary">FAM47E</name>
</gene>
<dbReference type="GO" id="GO:0005634">
    <property type="term" value="C:nucleus"/>
    <property type="evidence" value="ECO:0007669"/>
    <property type="project" value="Ensembl"/>
</dbReference>
<dbReference type="GO" id="GO:0005737">
    <property type="term" value="C:cytoplasm"/>
    <property type="evidence" value="ECO:0007669"/>
    <property type="project" value="Ensembl"/>
</dbReference>
<comment type="similarity">
    <text evidence="1">Belongs to the FAM47 family.</text>
</comment>
<keyword evidence="4" id="KW-1185">Reference proteome</keyword>
<dbReference type="EMBL" id="AGTP01092144">
    <property type="status" value="NOT_ANNOTATED_CDS"/>
    <property type="molecule type" value="Genomic_DNA"/>
</dbReference>
<evidence type="ECO:0000256" key="1">
    <source>
        <dbReference type="ARBA" id="ARBA00005277"/>
    </source>
</evidence>
<dbReference type="EMBL" id="AGTP01092143">
    <property type="status" value="NOT_ANNOTATED_CDS"/>
    <property type="molecule type" value="Genomic_DNA"/>
</dbReference>
<reference evidence="4" key="1">
    <citation type="submission" date="2011-11" db="EMBL/GenBank/DDBJ databases">
        <title>The Draft Genome of Spermophilus tridecemlineatus.</title>
        <authorList>
            <consortium name="The Broad Institute Genome Assembly &amp; Analysis Group"/>
            <consortium name="Computational R&amp;D Group"/>
            <consortium name="and Sequencing Platform"/>
            <person name="Di Palma F."/>
            <person name="Alfoldi J."/>
            <person name="Johnson J."/>
            <person name="Berlin A."/>
            <person name="Gnerre S."/>
            <person name="Jaffe D."/>
            <person name="MacCallum I."/>
            <person name="Young S."/>
            <person name="Walker B.J."/>
            <person name="Lindblad-Toh K."/>
        </authorList>
    </citation>
    <scope>NUCLEOTIDE SEQUENCE [LARGE SCALE GENOMIC DNA]</scope>
</reference>
<dbReference type="GO" id="GO:0008047">
    <property type="term" value="F:enzyme activator activity"/>
    <property type="evidence" value="ECO:0007669"/>
    <property type="project" value="Ensembl"/>
</dbReference>
<dbReference type="PANTHER" id="PTHR46449">
    <property type="entry name" value="ZGC:158260"/>
    <property type="match status" value="1"/>
</dbReference>
<dbReference type="GeneTree" id="ENSGT00940000162425"/>
<evidence type="ECO:0000313" key="3">
    <source>
        <dbReference type="Ensembl" id="ENSSTOP00000028989.1"/>
    </source>
</evidence>
<dbReference type="Pfam" id="PF14642">
    <property type="entry name" value="FAM47"/>
    <property type="match status" value="1"/>
</dbReference>
<dbReference type="GO" id="GO:0071168">
    <property type="term" value="P:protein localization to chromatin"/>
    <property type="evidence" value="ECO:0007669"/>
    <property type="project" value="Ensembl"/>
</dbReference>
<sequence>MTDCRRLLRSGTLAPVPERRYCGPGYKEHLPSGYFTVHRRLKFPSSLNSQRWVFVGEGLDFRKGCRPCGGLMAQGPKESFLPMIHHGVPPLPSKKRPNELLSRLSWAQRARKAFVEDVEARLALHPLALHPHLEEAMPAQLLLQVLEVLDPERKLEDTWAYCQDTKKGTKEPTKLSKNHSTQVCLGLPKKTPMSHSGQWLYEEKPSKRDVLHEDGPLLHENVRREVSDFCKWATTLGSSNIDEEFILKQFDLGYQSKPPCDVLRVMRLNQVPLELKKSVGLNKLQEADFFQKRDHERTQRKPQNPYKPKPVKMRYGAWYLNTNLWKKQRADEPLVDPRVSSKSQDENFKKKLQDQEELLADLHGIDAFKDFILRRGYRMPRLAQPLPMDNPDTTPLRRHRGGQQRGEFSRRVCSLELGTQTTPVTTADLGPKL</sequence>
<evidence type="ECO:0000313" key="4">
    <source>
        <dbReference type="Proteomes" id="UP000005215"/>
    </source>
</evidence>
<feature type="region of interest" description="Disordered" evidence="2">
    <location>
        <begin position="383"/>
        <end position="408"/>
    </location>
</feature>
<dbReference type="Proteomes" id="UP000005215">
    <property type="component" value="Unassembled WGS sequence"/>
</dbReference>
<dbReference type="FunCoup" id="A0A287D615">
    <property type="interactions" value="442"/>
</dbReference>
<organism evidence="3 4">
    <name type="scientific">Ictidomys tridecemlineatus</name>
    <name type="common">Thirteen-lined ground squirrel</name>
    <name type="synonym">Spermophilus tridecemlineatus</name>
    <dbReference type="NCBI Taxonomy" id="43179"/>
    <lineage>
        <taxon>Eukaryota</taxon>
        <taxon>Metazoa</taxon>
        <taxon>Chordata</taxon>
        <taxon>Craniata</taxon>
        <taxon>Vertebrata</taxon>
        <taxon>Euteleostomi</taxon>
        <taxon>Mammalia</taxon>
        <taxon>Eutheria</taxon>
        <taxon>Euarchontoglires</taxon>
        <taxon>Glires</taxon>
        <taxon>Rodentia</taxon>
        <taxon>Sciuromorpha</taxon>
        <taxon>Sciuridae</taxon>
        <taxon>Xerinae</taxon>
        <taxon>Marmotini</taxon>
        <taxon>Ictidomys</taxon>
    </lineage>
</organism>
<dbReference type="AlphaFoldDB" id="A0A287D615"/>
<dbReference type="GO" id="GO:0000785">
    <property type="term" value="C:chromatin"/>
    <property type="evidence" value="ECO:0007669"/>
    <property type="project" value="Ensembl"/>
</dbReference>
<accession>A0A287D615</accession>
<dbReference type="Ensembl" id="ENSSTOT00000041099.1">
    <property type="protein sequence ID" value="ENSSTOP00000028989.1"/>
    <property type="gene ID" value="ENSSTOG00000009561.3"/>
</dbReference>
<evidence type="ECO:0000256" key="2">
    <source>
        <dbReference type="SAM" id="MobiDB-lite"/>
    </source>
</evidence>
<reference evidence="3" key="2">
    <citation type="submission" date="2025-08" db="UniProtKB">
        <authorList>
            <consortium name="Ensembl"/>
        </authorList>
    </citation>
    <scope>IDENTIFICATION</scope>
</reference>
<protein>
    <submittedName>
        <fullName evidence="3">Family with sequence similarity 47 member E</fullName>
    </submittedName>
</protein>
<dbReference type="InterPro" id="IPR032743">
    <property type="entry name" value="FAM47"/>
</dbReference>